<sequence length="326" mass="35618">MLSEKPEQRVAVIIEDDADIRNLLEAVLTQAGFETIATSNGLDGIAAIRAYDPIVTTLDVSMPGMDGFETAKRIRAFSPTYLVMLTARDDEIDTLQGLEAGADDYLTKPFRPRELRARIEAMLRRPRQTITAATVAPPAVPAPVAARTEAVVADPLVAEPASTNLTSATPIDARPGPVFRQTHVASAPASAPAEDAASPLRGATPRNGWFEHNDLRLNPEERLVQLAGTQLELTRTEFELLAALLESQRRVRSKNDLALLLRGEAYASAYPVNEADRRAVEVHMGNLRRKLGDSSTTPHWLETVRGVGYRLAAKEYRDETHSPGQI</sequence>
<gene>
    <name evidence="10" type="ORF">E3T50_07335</name>
</gene>
<accession>A0A4R9AWT8</accession>
<proteinExistence type="predicted"/>
<dbReference type="CDD" id="cd17574">
    <property type="entry name" value="REC_OmpR"/>
    <property type="match status" value="1"/>
</dbReference>
<dbReference type="InterPro" id="IPR016032">
    <property type="entry name" value="Sig_transdc_resp-reg_C-effctor"/>
</dbReference>
<keyword evidence="4 7" id="KW-0238">DNA-binding</keyword>
<dbReference type="PROSITE" id="PS51755">
    <property type="entry name" value="OMPR_PHOB"/>
    <property type="match status" value="1"/>
</dbReference>
<dbReference type="SUPFAM" id="SSF46894">
    <property type="entry name" value="C-terminal effector domain of the bipartite response regulators"/>
    <property type="match status" value="1"/>
</dbReference>
<dbReference type="AlphaFoldDB" id="A0A4R9AWT8"/>
<evidence type="ECO:0000313" key="11">
    <source>
        <dbReference type="Proteomes" id="UP000297983"/>
    </source>
</evidence>
<dbReference type="Gene3D" id="1.10.10.10">
    <property type="entry name" value="Winged helix-like DNA-binding domain superfamily/Winged helix DNA-binding domain"/>
    <property type="match status" value="1"/>
</dbReference>
<dbReference type="GO" id="GO:0000976">
    <property type="term" value="F:transcription cis-regulatory region binding"/>
    <property type="evidence" value="ECO:0007669"/>
    <property type="project" value="TreeGrafter"/>
</dbReference>
<keyword evidence="1 6" id="KW-0597">Phosphoprotein</keyword>
<evidence type="ECO:0000256" key="1">
    <source>
        <dbReference type="ARBA" id="ARBA00022553"/>
    </source>
</evidence>
<dbReference type="Gene3D" id="3.40.50.2300">
    <property type="match status" value="1"/>
</dbReference>
<keyword evidence="3" id="KW-0805">Transcription regulation</keyword>
<comment type="caution">
    <text evidence="10">The sequence shown here is derived from an EMBL/GenBank/DDBJ whole genome shotgun (WGS) entry which is preliminary data.</text>
</comment>
<evidence type="ECO:0000256" key="3">
    <source>
        <dbReference type="ARBA" id="ARBA00023015"/>
    </source>
</evidence>
<evidence type="ECO:0000256" key="2">
    <source>
        <dbReference type="ARBA" id="ARBA00023012"/>
    </source>
</evidence>
<dbReference type="PANTHER" id="PTHR48111">
    <property type="entry name" value="REGULATOR OF RPOS"/>
    <property type="match status" value="1"/>
</dbReference>
<feature type="domain" description="Response regulatory" evidence="8">
    <location>
        <begin position="10"/>
        <end position="123"/>
    </location>
</feature>
<dbReference type="EMBL" id="SOHL01000013">
    <property type="protein sequence ID" value="TFD71371.1"/>
    <property type="molecule type" value="Genomic_DNA"/>
</dbReference>
<dbReference type="InterPro" id="IPR001867">
    <property type="entry name" value="OmpR/PhoB-type_DNA-bd"/>
</dbReference>
<evidence type="ECO:0000259" key="8">
    <source>
        <dbReference type="PROSITE" id="PS50110"/>
    </source>
</evidence>
<dbReference type="Pfam" id="PF00486">
    <property type="entry name" value="Trans_reg_C"/>
    <property type="match status" value="1"/>
</dbReference>
<evidence type="ECO:0000256" key="5">
    <source>
        <dbReference type="ARBA" id="ARBA00023163"/>
    </source>
</evidence>
<dbReference type="Gene3D" id="6.10.250.690">
    <property type="match status" value="1"/>
</dbReference>
<dbReference type="SMART" id="SM00862">
    <property type="entry name" value="Trans_reg_C"/>
    <property type="match status" value="1"/>
</dbReference>
<evidence type="ECO:0000256" key="4">
    <source>
        <dbReference type="ARBA" id="ARBA00023125"/>
    </source>
</evidence>
<dbReference type="GO" id="GO:0032993">
    <property type="term" value="C:protein-DNA complex"/>
    <property type="evidence" value="ECO:0007669"/>
    <property type="project" value="TreeGrafter"/>
</dbReference>
<keyword evidence="5" id="KW-0804">Transcription</keyword>
<dbReference type="Pfam" id="PF00072">
    <property type="entry name" value="Response_reg"/>
    <property type="match status" value="1"/>
</dbReference>
<keyword evidence="11" id="KW-1185">Reference proteome</keyword>
<dbReference type="PROSITE" id="PS50110">
    <property type="entry name" value="RESPONSE_REGULATORY"/>
    <property type="match status" value="1"/>
</dbReference>
<feature type="modified residue" description="4-aspartylphosphate" evidence="6">
    <location>
        <position position="59"/>
    </location>
</feature>
<reference evidence="10 11" key="1">
    <citation type="submission" date="2019-03" db="EMBL/GenBank/DDBJ databases">
        <title>Genomics of glacier-inhabiting Cryobacterium strains.</title>
        <authorList>
            <person name="Liu Q."/>
            <person name="Xin Y.-H."/>
        </authorList>
    </citation>
    <scope>NUCLEOTIDE SEQUENCE [LARGE SCALE GENOMIC DNA]</scope>
    <source>
        <strain evidence="10 11">Hz16</strain>
    </source>
</reference>
<feature type="DNA-binding region" description="OmpR/PhoB-type" evidence="7">
    <location>
        <begin position="207"/>
        <end position="313"/>
    </location>
</feature>
<dbReference type="GO" id="GO:0000156">
    <property type="term" value="F:phosphorelay response regulator activity"/>
    <property type="evidence" value="ECO:0007669"/>
    <property type="project" value="TreeGrafter"/>
</dbReference>
<protein>
    <submittedName>
        <fullName evidence="10">Response regulator transcription factor</fullName>
    </submittedName>
</protein>
<dbReference type="Proteomes" id="UP000297983">
    <property type="component" value="Unassembled WGS sequence"/>
</dbReference>
<dbReference type="CDD" id="cd00383">
    <property type="entry name" value="trans_reg_C"/>
    <property type="match status" value="1"/>
</dbReference>
<evidence type="ECO:0000313" key="10">
    <source>
        <dbReference type="EMBL" id="TFD71371.1"/>
    </source>
</evidence>
<dbReference type="SMART" id="SM00448">
    <property type="entry name" value="REC"/>
    <property type="match status" value="1"/>
</dbReference>
<dbReference type="PANTHER" id="PTHR48111:SF1">
    <property type="entry name" value="TWO-COMPONENT RESPONSE REGULATOR ORR33"/>
    <property type="match status" value="1"/>
</dbReference>
<dbReference type="GO" id="GO:0006355">
    <property type="term" value="P:regulation of DNA-templated transcription"/>
    <property type="evidence" value="ECO:0007669"/>
    <property type="project" value="InterPro"/>
</dbReference>
<keyword evidence="2" id="KW-0902">Two-component regulatory system</keyword>
<dbReference type="InterPro" id="IPR036388">
    <property type="entry name" value="WH-like_DNA-bd_sf"/>
</dbReference>
<dbReference type="InterPro" id="IPR039420">
    <property type="entry name" value="WalR-like"/>
</dbReference>
<dbReference type="InterPro" id="IPR011006">
    <property type="entry name" value="CheY-like_superfamily"/>
</dbReference>
<dbReference type="SUPFAM" id="SSF52172">
    <property type="entry name" value="CheY-like"/>
    <property type="match status" value="1"/>
</dbReference>
<evidence type="ECO:0000256" key="6">
    <source>
        <dbReference type="PROSITE-ProRule" id="PRU00169"/>
    </source>
</evidence>
<dbReference type="RefSeq" id="WP_134551245.1">
    <property type="nucleotide sequence ID" value="NZ_SOHL01000013.1"/>
</dbReference>
<dbReference type="InterPro" id="IPR001789">
    <property type="entry name" value="Sig_transdc_resp-reg_receiver"/>
</dbReference>
<organism evidence="10 11">
    <name type="scientific">Cryobacterium gelidum</name>
    <dbReference type="NCBI Taxonomy" id="1259164"/>
    <lineage>
        <taxon>Bacteria</taxon>
        <taxon>Bacillati</taxon>
        <taxon>Actinomycetota</taxon>
        <taxon>Actinomycetes</taxon>
        <taxon>Micrococcales</taxon>
        <taxon>Microbacteriaceae</taxon>
        <taxon>Cryobacterium</taxon>
    </lineage>
</organism>
<name>A0A4R9AWT8_9MICO</name>
<evidence type="ECO:0000259" key="9">
    <source>
        <dbReference type="PROSITE" id="PS51755"/>
    </source>
</evidence>
<dbReference type="GO" id="GO:0005829">
    <property type="term" value="C:cytosol"/>
    <property type="evidence" value="ECO:0007669"/>
    <property type="project" value="TreeGrafter"/>
</dbReference>
<feature type="domain" description="OmpR/PhoB-type" evidence="9">
    <location>
        <begin position="207"/>
        <end position="313"/>
    </location>
</feature>
<evidence type="ECO:0000256" key="7">
    <source>
        <dbReference type="PROSITE-ProRule" id="PRU01091"/>
    </source>
</evidence>